<feature type="non-terminal residue" evidence="1">
    <location>
        <position position="121"/>
    </location>
</feature>
<accession>A0A0S7EW10</accession>
<dbReference type="AlphaFoldDB" id="A0A0S7EW10"/>
<feature type="non-terminal residue" evidence="1">
    <location>
        <position position="1"/>
    </location>
</feature>
<gene>
    <name evidence="1" type="primary">PPUP7713</name>
</gene>
<evidence type="ECO:0000313" key="1">
    <source>
        <dbReference type="EMBL" id="JAO06531.1"/>
    </source>
</evidence>
<protein>
    <submittedName>
        <fullName evidence="1">PPUP7713</fullName>
    </submittedName>
</protein>
<sequence length="121" mass="13959">LLVSSAVSRKLQETMSNISEDEWRDAMTKIFEKLDDDQYRKMKRILTESGYPSPNKITSKFKRELPKNLIQKFGAEKSIRLVNKAMKEIPRNDSGVQNLLRPFVDKLKKQEGGETSSQPKT</sequence>
<name>A0A0S7EW10_9TELE</name>
<organism evidence="1">
    <name type="scientific">Poeciliopsis prolifica</name>
    <name type="common">blackstripe livebearer</name>
    <dbReference type="NCBI Taxonomy" id="188132"/>
    <lineage>
        <taxon>Eukaryota</taxon>
        <taxon>Metazoa</taxon>
        <taxon>Chordata</taxon>
        <taxon>Craniata</taxon>
        <taxon>Vertebrata</taxon>
        <taxon>Euteleostomi</taxon>
        <taxon>Actinopterygii</taxon>
        <taxon>Neopterygii</taxon>
        <taxon>Teleostei</taxon>
        <taxon>Neoteleostei</taxon>
        <taxon>Acanthomorphata</taxon>
        <taxon>Ovalentaria</taxon>
        <taxon>Atherinomorphae</taxon>
        <taxon>Cyprinodontiformes</taxon>
        <taxon>Poeciliidae</taxon>
        <taxon>Poeciliinae</taxon>
        <taxon>Poeciliopsis</taxon>
    </lineage>
</organism>
<reference evidence="1" key="1">
    <citation type="submission" date="2014-12" db="EMBL/GenBank/DDBJ databases">
        <title>Parallel Evolution in Life History Adaptation Evident in the Tissue-Specific Poeciliopsis prolifica transcriptome.</title>
        <authorList>
            <person name="Jue N.K."/>
            <person name="Foley R.J."/>
            <person name="Obergfell C."/>
            <person name="Reznick D.N."/>
            <person name="O'Neill R.J."/>
            <person name="O'Neill M.J."/>
        </authorList>
    </citation>
    <scope>NUCLEOTIDE SEQUENCE</scope>
</reference>
<proteinExistence type="predicted"/>
<dbReference type="EMBL" id="GBYX01475144">
    <property type="protein sequence ID" value="JAO06531.1"/>
    <property type="molecule type" value="Transcribed_RNA"/>
</dbReference>